<gene>
    <name evidence="2" type="ORF">CDL12_16458</name>
</gene>
<dbReference type="OrthoDB" id="1642709at2759"/>
<name>A0A2G9H092_9LAMI</name>
<accession>A0A2G9H092</accession>
<evidence type="ECO:0008006" key="4">
    <source>
        <dbReference type="Google" id="ProtNLM"/>
    </source>
</evidence>
<dbReference type="PANTHER" id="PTHR36607:SF20">
    <property type="entry name" value="AMINOTRANSFERASE-LIKE PLANT MOBILE DOMAIN-CONTAINING PROTEIN"/>
    <property type="match status" value="1"/>
</dbReference>
<protein>
    <recommendedName>
        <fullName evidence="4">Aminotransferase-like plant mobile domain-containing protein</fullName>
    </recommendedName>
</protein>
<keyword evidence="3" id="KW-1185">Reference proteome</keyword>
<feature type="region of interest" description="Disordered" evidence="1">
    <location>
        <begin position="472"/>
        <end position="501"/>
    </location>
</feature>
<dbReference type="PANTHER" id="PTHR36607">
    <property type="entry name" value="1,2-DIHYDROXY-3-KETO-5-METHYLTHIOPENTENE DIOXYGENASE 4"/>
    <property type="match status" value="1"/>
</dbReference>
<dbReference type="Proteomes" id="UP000231279">
    <property type="component" value="Unassembled WGS sequence"/>
</dbReference>
<sequence length="731" mass="83230">MIVEDRSEPFACIAIRGKNDKVRSTILAVHEPIDVSQSSKMRCPNKYMHIPEWSKEMTRYTVDHSSSAVFHSRVLLLKSSLHDMISATHADSSSFDHYRDISRDSWEILIGYWEWTEDVLCHNQGILDRAKIYAAVRASLFMYIYDKNILQALFELWCPLTNTLHTAIGELSISLWDLRGLCKLSIRGDFYDDVIPSGKELLDVDANPSSLPRSYKYLFLAYHRLPKDSCGVLIFDWINFWFKGAIRYAEPPLRSSQRKYSKRELPPHPSGNIDDSILPHPKEYNEPFIVLGVEVNCFFLAVPVLANIYRGLREILNSTNLSESNVVFPIHYVYGWMGQYFQTHFLSKFKIVSAQMEFKLLQACSIFRHANPSKLQNLHNQGELLVKNHMSISDTYKDLFITLRSSYLTFWSEGMHIVETYSPHRFSHIPSCLKKEILTCELSEQVQLWQSCMFLGTSSKITLPDCGSPLRSPLTSKNSSKGDRGASSFHGSKTEKRRNPFAGSTLKQASVVIPNEGNEVISILLVSNDTSSNQDQLKKRQKVFDLEHITVDSFFFEDVPSSLMPEFSNTSTGNVGSVNGASPFDMPEADITSDSPTAAAKKLFVEEIVLKKNNKTFESPRRQPLSPEALEFCPRVVRTEAEKQGALKAQPDELKEQIAELTDKEELANSVLLKAHKNLSNIQESVTTKRENVSKLDDTLYVSKKETNTLKRMEELLEESQQDLVVFDLFP</sequence>
<proteinExistence type="predicted"/>
<dbReference type="EMBL" id="NKXS01003074">
    <property type="protein sequence ID" value="PIN10942.1"/>
    <property type="molecule type" value="Genomic_DNA"/>
</dbReference>
<evidence type="ECO:0000313" key="3">
    <source>
        <dbReference type="Proteomes" id="UP000231279"/>
    </source>
</evidence>
<organism evidence="2 3">
    <name type="scientific">Handroanthus impetiginosus</name>
    <dbReference type="NCBI Taxonomy" id="429701"/>
    <lineage>
        <taxon>Eukaryota</taxon>
        <taxon>Viridiplantae</taxon>
        <taxon>Streptophyta</taxon>
        <taxon>Embryophyta</taxon>
        <taxon>Tracheophyta</taxon>
        <taxon>Spermatophyta</taxon>
        <taxon>Magnoliopsida</taxon>
        <taxon>eudicotyledons</taxon>
        <taxon>Gunneridae</taxon>
        <taxon>Pentapetalae</taxon>
        <taxon>asterids</taxon>
        <taxon>lamiids</taxon>
        <taxon>Lamiales</taxon>
        <taxon>Bignoniaceae</taxon>
        <taxon>Crescentiina</taxon>
        <taxon>Tabebuia alliance</taxon>
        <taxon>Handroanthus</taxon>
    </lineage>
</organism>
<dbReference type="AlphaFoldDB" id="A0A2G9H092"/>
<reference evidence="3" key="1">
    <citation type="journal article" date="2018" name="Gigascience">
        <title>Genome assembly of the Pink Ipe (Handroanthus impetiginosus, Bignoniaceae), a highly valued, ecologically keystone Neotropical timber forest tree.</title>
        <authorList>
            <person name="Silva-Junior O.B."/>
            <person name="Grattapaglia D."/>
            <person name="Novaes E."/>
            <person name="Collevatti R.G."/>
        </authorList>
    </citation>
    <scope>NUCLEOTIDE SEQUENCE [LARGE SCALE GENOMIC DNA]</scope>
    <source>
        <strain evidence="3">cv. UFG-1</strain>
    </source>
</reference>
<evidence type="ECO:0000256" key="1">
    <source>
        <dbReference type="SAM" id="MobiDB-lite"/>
    </source>
</evidence>
<evidence type="ECO:0000313" key="2">
    <source>
        <dbReference type="EMBL" id="PIN10942.1"/>
    </source>
</evidence>
<comment type="caution">
    <text evidence="2">The sequence shown here is derived from an EMBL/GenBank/DDBJ whole genome shotgun (WGS) entry which is preliminary data.</text>
</comment>